<dbReference type="AlphaFoldDB" id="A0A521ET09"/>
<accession>A0A521ET09</accession>
<reference evidence="2 3" key="1">
    <citation type="submission" date="2017-05" db="EMBL/GenBank/DDBJ databases">
        <authorList>
            <person name="Varghese N."/>
            <person name="Submissions S."/>
        </authorList>
    </citation>
    <scope>NUCLEOTIDE SEQUENCE [LARGE SCALE GENOMIC DNA]</scope>
    <source>
        <strain evidence="2 3">DSM 21985</strain>
    </source>
</reference>
<evidence type="ECO:0000256" key="1">
    <source>
        <dbReference type="ARBA" id="ARBA00023125"/>
    </source>
</evidence>
<dbReference type="InterPro" id="IPR000944">
    <property type="entry name" value="Tscrpt_reg_Rrf2"/>
</dbReference>
<sequence length="132" mass="15257">MLRLAKERNQGPMAIGEIAEKENIPHKFLEAILLELKSSGFISSKKGRSGGYYLRQHPDEINLADIHRTIDGAIALLPCVTYNYYERCEECKDEKTCAIRKAIKEVRDETVHILKKYTLTKLMEQEDFLKEL</sequence>
<gene>
    <name evidence="2" type="ORF">SAMN06265219_113128</name>
</gene>
<dbReference type="Pfam" id="PF02082">
    <property type="entry name" value="Rrf2"/>
    <property type="match status" value="1"/>
</dbReference>
<dbReference type="InterPro" id="IPR036388">
    <property type="entry name" value="WH-like_DNA-bd_sf"/>
</dbReference>
<dbReference type="InterPro" id="IPR036390">
    <property type="entry name" value="WH_DNA-bd_sf"/>
</dbReference>
<name>A0A521ET09_9BACT</name>
<keyword evidence="3" id="KW-1185">Reference proteome</keyword>
<dbReference type="GO" id="GO:0005829">
    <property type="term" value="C:cytosol"/>
    <property type="evidence" value="ECO:0007669"/>
    <property type="project" value="TreeGrafter"/>
</dbReference>
<keyword evidence="1" id="KW-0238">DNA-binding</keyword>
<evidence type="ECO:0000313" key="3">
    <source>
        <dbReference type="Proteomes" id="UP000317557"/>
    </source>
</evidence>
<evidence type="ECO:0000313" key="2">
    <source>
        <dbReference type="EMBL" id="SMO87086.1"/>
    </source>
</evidence>
<dbReference type="NCBIfam" id="TIGR00738">
    <property type="entry name" value="rrf2_super"/>
    <property type="match status" value="1"/>
</dbReference>
<dbReference type="PANTHER" id="PTHR33221">
    <property type="entry name" value="WINGED HELIX-TURN-HELIX TRANSCRIPTIONAL REGULATOR, RRF2 FAMILY"/>
    <property type="match status" value="1"/>
</dbReference>
<proteinExistence type="predicted"/>
<dbReference type="Gene3D" id="1.10.10.10">
    <property type="entry name" value="Winged helix-like DNA-binding domain superfamily/Winged helix DNA-binding domain"/>
    <property type="match status" value="1"/>
</dbReference>
<dbReference type="SUPFAM" id="SSF46785">
    <property type="entry name" value="Winged helix' DNA-binding domain"/>
    <property type="match status" value="1"/>
</dbReference>
<dbReference type="PANTHER" id="PTHR33221:SF5">
    <property type="entry name" value="HTH-TYPE TRANSCRIPTIONAL REGULATOR ISCR"/>
    <property type="match status" value="1"/>
</dbReference>
<protein>
    <submittedName>
        <fullName evidence="2">Transcriptional regulator, BadM/Rrf2 family</fullName>
    </submittedName>
</protein>
<dbReference type="GO" id="GO:0003700">
    <property type="term" value="F:DNA-binding transcription factor activity"/>
    <property type="evidence" value="ECO:0007669"/>
    <property type="project" value="TreeGrafter"/>
</dbReference>
<organism evidence="2 3">
    <name type="scientific">Gracilimonas mengyeensis</name>
    <dbReference type="NCBI Taxonomy" id="1302730"/>
    <lineage>
        <taxon>Bacteria</taxon>
        <taxon>Pseudomonadati</taxon>
        <taxon>Balneolota</taxon>
        <taxon>Balneolia</taxon>
        <taxon>Balneolales</taxon>
        <taxon>Balneolaceae</taxon>
        <taxon>Gracilimonas</taxon>
    </lineage>
</organism>
<dbReference type="Proteomes" id="UP000317557">
    <property type="component" value="Unassembled WGS sequence"/>
</dbReference>
<dbReference type="GO" id="GO:0003677">
    <property type="term" value="F:DNA binding"/>
    <property type="evidence" value="ECO:0007669"/>
    <property type="project" value="UniProtKB-KW"/>
</dbReference>
<dbReference type="EMBL" id="FXTP01000013">
    <property type="protein sequence ID" value="SMO87086.1"/>
    <property type="molecule type" value="Genomic_DNA"/>
</dbReference>
<dbReference type="PROSITE" id="PS51197">
    <property type="entry name" value="HTH_RRF2_2"/>
    <property type="match status" value="1"/>
</dbReference>